<reference evidence="1 2" key="1">
    <citation type="submission" date="2017-09" db="EMBL/GenBank/DDBJ databases">
        <authorList>
            <consortium name="International Durum Wheat Genome Sequencing Consortium (IDWGSC)"/>
            <person name="Milanesi L."/>
        </authorList>
    </citation>
    <scope>NUCLEOTIDE SEQUENCE [LARGE SCALE GENOMIC DNA]</scope>
    <source>
        <strain evidence="2">cv. Svevo</strain>
    </source>
</reference>
<dbReference type="InterPro" id="IPR036291">
    <property type="entry name" value="NAD(P)-bd_dom_sf"/>
</dbReference>
<protein>
    <submittedName>
        <fullName evidence="1">Uncharacterized protein</fullName>
    </submittedName>
</protein>
<dbReference type="Gramene" id="TRITD2Bv1G238650.1">
    <property type="protein sequence ID" value="TRITD2Bv1G238650.1"/>
    <property type="gene ID" value="TRITD2Bv1G238650"/>
</dbReference>
<evidence type="ECO:0000313" key="1">
    <source>
        <dbReference type="EMBL" id="VAH53166.1"/>
    </source>
</evidence>
<dbReference type="AlphaFoldDB" id="A0A9R1Q1S5"/>
<dbReference type="SUPFAM" id="SSF51735">
    <property type="entry name" value="NAD(P)-binding Rossmann-fold domains"/>
    <property type="match status" value="1"/>
</dbReference>
<dbReference type="EMBL" id="LT934114">
    <property type="protein sequence ID" value="VAH53166.1"/>
    <property type="molecule type" value="Genomic_DNA"/>
</dbReference>
<proteinExistence type="predicted"/>
<accession>A0A9R1Q1S5</accession>
<organism evidence="1 2">
    <name type="scientific">Triticum turgidum subsp. durum</name>
    <name type="common">Durum wheat</name>
    <name type="synonym">Triticum durum</name>
    <dbReference type="NCBI Taxonomy" id="4567"/>
    <lineage>
        <taxon>Eukaryota</taxon>
        <taxon>Viridiplantae</taxon>
        <taxon>Streptophyta</taxon>
        <taxon>Embryophyta</taxon>
        <taxon>Tracheophyta</taxon>
        <taxon>Spermatophyta</taxon>
        <taxon>Magnoliopsida</taxon>
        <taxon>Liliopsida</taxon>
        <taxon>Poales</taxon>
        <taxon>Poaceae</taxon>
        <taxon>BOP clade</taxon>
        <taxon>Pooideae</taxon>
        <taxon>Triticodae</taxon>
        <taxon>Triticeae</taxon>
        <taxon>Triticinae</taxon>
        <taxon>Triticum</taxon>
    </lineage>
</organism>
<dbReference type="Proteomes" id="UP000324705">
    <property type="component" value="Chromosome 2B"/>
</dbReference>
<gene>
    <name evidence="1" type="ORF">TRITD_2Bv1G238650</name>
</gene>
<keyword evidence="2" id="KW-1185">Reference proteome</keyword>
<sequence length="79" mass="8213">MESKRVLVVGGSDYLGQHLLAVLATGAALRALLNALPSIRAFCADLRSGDGLEAVSTSFGQVRATPLPIPRAPHSFLAV</sequence>
<evidence type="ECO:0000313" key="2">
    <source>
        <dbReference type="Proteomes" id="UP000324705"/>
    </source>
</evidence>
<name>A0A9R1Q1S5_TRITD</name>